<dbReference type="InterPro" id="IPR001870">
    <property type="entry name" value="B30.2/SPRY"/>
</dbReference>
<dbReference type="SUPFAM" id="SSF49899">
    <property type="entry name" value="Concanavalin A-like lectins/glucanases"/>
    <property type="match status" value="1"/>
</dbReference>
<name>A0A3Q3FZ88_9LABR</name>
<dbReference type="Proteomes" id="UP000261660">
    <property type="component" value="Unplaced"/>
</dbReference>
<dbReference type="Ensembl" id="ENSLBET00000025978.1">
    <property type="protein sequence ID" value="ENSLBEP00000024714.1"/>
    <property type="gene ID" value="ENSLBEG00000018903.1"/>
</dbReference>
<dbReference type="InterPro" id="IPR043136">
    <property type="entry name" value="B30.2/SPRY_sf"/>
</dbReference>
<dbReference type="InterPro" id="IPR013320">
    <property type="entry name" value="ConA-like_dom_sf"/>
</dbReference>
<evidence type="ECO:0000313" key="5">
    <source>
        <dbReference type="Proteomes" id="UP000261660"/>
    </source>
</evidence>
<dbReference type="InterPro" id="IPR050143">
    <property type="entry name" value="TRIM/RBCC"/>
</dbReference>
<evidence type="ECO:0000259" key="3">
    <source>
        <dbReference type="PROSITE" id="PS50188"/>
    </source>
</evidence>
<dbReference type="PRINTS" id="PR01407">
    <property type="entry name" value="BUTYPHLNCDUF"/>
</dbReference>
<dbReference type="STRING" id="56723.ENSLBEP00000024714"/>
<feature type="compositionally biased region" description="Polar residues" evidence="2">
    <location>
        <begin position="1"/>
        <end position="17"/>
    </location>
</feature>
<feature type="region of interest" description="Disordered" evidence="2">
    <location>
        <begin position="90"/>
        <end position="110"/>
    </location>
</feature>
<reference evidence="4" key="2">
    <citation type="submission" date="2025-09" db="UniProtKB">
        <authorList>
            <consortium name="Ensembl"/>
        </authorList>
    </citation>
    <scope>IDENTIFICATION</scope>
</reference>
<keyword evidence="1" id="KW-0175">Coiled coil</keyword>
<sequence length="433" mass="48172">MAANTSSPSENESSLGKKQSKALQRINATSSVPWLKPTFSELQRKDSDNLYSTCPVWSSSPTAKPDLSSMHSLSECLQLLHKLAEEVNNISQMKRGSKKAAPAGGSREPDSLEISRSLILNWAAELDQNMVNMKMRPTGEKTNRRQKEKTEEEKLNDKLQRWAEELRDVKEANGVSDDELKKLLYSSISNKSRMAAILPLLEFVTWSLLAEDSQDAISMMWLPTKQKAWRTGSGNPKYIPNSVWRWIQSAAVSFRLDVSTCHPWLAVSSDRLQLFEAAACPPAPSQSQSVSPEWPCVLGDAVISAGRHYWEVEVSSNGSWRIGVMSQSALSKKGSTVSPSRGFWTLWKASSFWACTNTPVNLEKATVPARIGVYVDVGEGQVSFYDAVQRVHIYTFSDSFKHSLIPVFGWLDENTLLKIRPADLSVTAQGIDV</sequence>
<feature type="coiled-coil region" evidence="1">
    <location>
        <begin position="145"/>
        <end position="172"/>
    </location>
</feature>
<evidence type="ECO:0000313" key="4">
    <source>
        <dbReference type="Ensembl" id="ENSLBEP00000024714.1"/>
    </source>
</evidence>
<evidence type="ECO:0000256" key="2">
    <source>
        <dbReference type="SAM" id="MobiDB-lite"/>
    </source>
</evidence>
<dbReference type="InterPro" id="IPR003877">
    <property type="entry name" value="SPRY_dom"/>
</dbReference>
<proteinExistence type="predicted"/>
<organism evidence="4 5">
    <name type="scientific">Labrus bergylta</name>
    <name type="common">ballan wrasse</name>
    <dbReference type="NCBI Taxonomy" id="56723"/>
    <lineage>
        <taxon>Eukaryota</taxon>
        <taxon>Metazoa</taxon>
        <taxon>Chordata</taxon>
        <taxon>Craniata</taxon>
        <taxon>Vertebrata</taxon>
        <taxon>Euteleostomi</taxon>
        <taxon>Actinopterygii</taxon>
        <taxon>Neopterygii</taxon>
        <taxon>Teleostei</taxon>
        <taxon>Neoteleostei</taxon>
        <taxon>Acanthomorphata</taxon>
        <taxon>Eupercaria</taxon>
        <taxon>Labriformes</taxon>
        <taxon>Labridae</taxon>
        <taxon>Labrus</taxon>
    </lineage>
</organism>
<evidence type="ECO:0000256" key="1">
    <source>
        <dbReference type="SAM" id="Coils"/>
    </source>
</evidence>
<dbReference type="Pfam" id="PF00622">
    <property type="entry name" value="SPRY"/>
    <property type="match status" value="1"/>
</dbReference>
<keyword evidence="5" id="KW-1185">Reference proteome</keyword>
<dbReference type="SMART" id="SM00449">
    <property type="entry name" value="SPRY"/>
    <property type="match status" value="1"/>
</dbReference>
<dbReference type="PANTHER" id="PTHR24103">
    <property type="entry name" value="E3 UBIQUITIN-PROTEIN LIGASE TRIM"/>
    <property type="match status" value="1"/>
</dbReference>
<dbReference type="InParanoid" id="A0A3Q3FZ88"/>
<feature type="domain" description="B30.2/SPRY" evidence="3">
    <location>
        <begin position="234"/>
        <end position="426"/>
    </location>
</feature>
<protein>
    <submittedName>
        <fullName evidence="4">Butyrophilin subfamily 3 member A1-like</fullName>
    </submittedName>
</protein>
<dbReference type="Gene3D" id="2.60.120.920">
    <property type="match status" value="1"/>
</dbReference>
<dbReference type="PROSITE" id="PS50188">
    <property type="entry name" value="B302_SPRY"/>
    <property type="match status" value="1"/>
</dbReference>
<dbReference type="GeneTree" id="ENSGT00940000163587"/>
<reference evidence="4" key="1">
    <citation type="submission" date="2025-08" db="UniProtKB">
        <authorList>
            <consortium name="Ensembl"/>
        </authorList>
    </citation>
    <scope>IDENTIFICATION</scope>
</reference>
<dbReference type="InterPro" id="IPR003879">
    <property type="entry name" value="Butyrophylin_SPRY"/>
</dbReference>
<dbReference type="AlphaFoldDB" id="A0A3Q3FZ88"/>
<feature type="region of interest" description="Disordered" evidence="2">
    <location>
        <begin position="1"/>
        <end position="24"/>
    </location>
</feature>
<accession>A0A3Q3FZ88</accession>
<dbReference type="OrthoDB" id="128536at2759"/>